<gene>
    <name evidence="1" type="ORF">PR048_018715</name>
</gene>
<dbReference type="Proteomes" id="UP001159363">
    <property type="component" value="Chromosome 5"/>
</dbReference>
<protein>
    <submittedName>
        <fullName evidence="1">Uncharacterized protein</fullName>
    </submittedName>
</protein>
<organism evidence="1 2">
    <name type="scientific">Dryococelus australis</name>
    <dbReference type="NCBI Taxonomy" id="614101"/>
    <lineage>
        <taxon>Eukaryota</taxon>
        <taxon>Metazoa</taxon>
        <taxon>Ecdysozoa</taxon>
        <taxon>Arthropoda</taxon>
        <taxon>Hexapoda</taxon>
        <taxon>Insecta</taxon>
        <taxon>Pterygota</taxon>
        <taxon>Neoptera</taxon>
        <taxon>Polyneoptera</taxon>
        <taxon>Phasmatodea</taxon>
        <taxon>Verophasmatodea</taxon>
        <taxon>Anareolatae</taxon>
        <taxon>Phasmatidae</taxon>
        <taxon>Eurycanthinae</taxon>
        <taxon>Dryococelus</taxon>
    </lineage>
</organism>
<evidence type="ECO:0000313" key="2">
    <source>
        <dbReference type="Proteomes" id="UP001159363"/>
    </source>
</evidence>
<accession>A0ABQ9HD14</accession>
<name>A0ABQ9HD14_9NEOP</name>
<keyword evidence="2" id="KW-1185">Reference proteome</keyword>
<sequence>MPQCVANLIADRAGFTTYQIFAYAVTEWQDCLLCTKATLLTLEYSYVGIVPDDAASRLDLPGISRFPILVFDAVPFAPHFTLISSLDFVLEPPKSTQLVFFVFWNNDLVWFFAIPNNEVEKHSNTELKIVSYIKSKSTSMNSLDHNQTAPTSRGAVWGAGCSGFESRQVEKGKHFRLRKDLAVVDTGRFMTIESKCLIVGCSLIIDTDFADVDLLLRSVRRTKSNYTKKVNCRRVRRTKSNYTRVRRTQSVRPRQEIRTSCPFVEKTPAAAAALTSSKRDVTNLRWQRIIAYSSNTAYVTSLKYPGTTGLVSVVGQLLGSRLREGGGRQPRQERLTLRAGVRTACRHGWPTFCGLFASDLRFLRHFDITTSCIRSTCTSHTHLENTVTRLLRIQMHRTHQQNDVSGQQHIEELFANERVVSYLLASNKANREYLVAGGSQWPVLRRMGKYTKLKWCGGSFDGDMRLWHVPCETARYFEEFAKEVVNRLEEFEMCLLMNPLEEETENSNNTYEDPPMNKELMKWSNKDEGEIPGKRTRNYAELSMETEHDLDKIHELRTNNYRGRWIGNMRRLFALSPLDEIKEQKKEGKLTAKEKEYSYTPKLHRKGTVVIYMQLRHVDLRLKGSSEPQLGSAWSQTTKVIYSGMCAQIKRRLGEYAHIYFAEVHGEFNASCISKWPLPSLSQDGWKKLEKETSSARYRGDQVPILDVYLLLLFWSAIWKAALTNKIVELSNKMTATTPAILEVMLTRKMVVALSRKVADNALPSKMVALQSEMTELASNTAVNALPSKTVANALPRKMAANALHSKMAANTLTITILLARVRDRSGNIDFHTACRDSSGPLAVFDGDGFTYDGSIMTMAPFVRSGTGALSECLAAVHALTFRRTTDITFALLGMPIQNIAAGKHYITVITVECLVGGSIMTMAPFVRSGTGALSECLAAVHALTFRRTTDITFALLGMPIQNIAAGGSIMTMAPFVRSGTGALSECLAAVHALTFRRTTDITFALLGMPIQNIAAGKHYITVITVECLVGGSIMTMAPFVRSGTGALSECLAAVHALTFRRTTDITFALLGMPIQNIAAGKHYITVITVECLVKWAEHAIATFMSLCSTTFIIGISTSNIDTLMIAMILRDPFI</sequence>
<dbReference type="EMBL" id="JARBHB010000006">
    <property type="protein sequence ID" value="KAJ8882227.1"/>
    <property type="molecule type" value="Genomic_DNA"/>
</dbReference>
<evidence type="ECO:0000313" key="1">
    <source>
        <dbReference type="EMBL" id="KAJ8882227.1"/>
    </source>
</evidence>
<comment type="caution">
    <text evidence="1">The sequence shown here is derived from an EMBL/GenBank/DDBJ whole genome shotgun (WGS) entry which is preliminary data.</text>
</comment>
<proteinExistence type="predicted"/>
<reference evidence="1 2" key="1">
    <citation type="submission" date="2023-02" db="EMBL/GenBank/DDBJ databases">
        <title>LHISI_Scaffold_Assembly.</title>
        <authorList>
            <person name="Stuart O.P."/>
            <person name="Cleave R."/>
            <person name="Magrath M.J.L."/>
            <person name="Mikheyev A.S."/>
        </authorList>
    </citation>
    <scope>NUCLEOTIDE SEQUENCE [LARGE SCALE GENOMIC DNA]</scope>
    <source>
        <strain evidence="1">Daus_M_001</strain>
        <tissue evidence="1">Leg muscle</tissue>
    </source>
</reference>